<keyword evidence="2" id="KW-0560">Oxidoreductase</keyword>
<feature type="domain" description="Ketoreductase" evidence="4">
    <location>
        <begin position="9"/>
        <end position="175"/>
    </location>
</feature>
<gene>
    <name evidence="5" type="ORF">LR394_24285</name>
</gene>
<dbReference type="Pfam" id="PF13561">
    <property type="entry name" value="adh_short_C2"/>
    <property type="match status" value="1"/>
</dbReference>
<name>A0A9X1NIV6_9ACTN</name>
<evidence type="ECO:0000259" key="4">
    <source>
        <dbReference type="SMART" id="SM00822"/>
    </source>
</evidence>
<dbReference type="FunFam" id="3.40.50.720:FF:000084">
    <property type="entry name" value="Short-chain dehydrogenase reductase"/>
    <property type="match status" value="1"/>
</dbReference>
<dbReference type="RefSeq" id="WP_231446215.1">
    <property type="nucleotide sequence ID" value="NZ_JAJOMB010000014.1"/>
</dbReference>
<comment type="similarity">
    <text evidence="1">Belongs to the short-chain dehydrogenases/reductases (SDR) family.</text>
</comment>
<evidence type="ECO:0000313" key="5">
    <source>
        <dbReference type="EMBL" id="MCD5314031.1"/>
    </source>
</evidence>
<dbReference type="InterPro" id="IPR057326">
    <property type="entry name" value="KR_dom"/>
</dbReference>
<dbReference type="PRINTS" id="PR00081">
    <property type="entry name" value="GDHRDH"/>
</dbReference>
<keyword evidence="6" id="KW-1185">Reference proteome</keyword>
<reference evidence="5" key="1">
    <citation type="submission" date="2021-11" db="EMBL/GenBank/DDBJ databases">
        <title>Streptomyces corallinus and Kineosporia corallina sp. nov., two new coral-derived marine actinobacteria.</title>
        <authorList>
            <person name="Buangrab K."/>
            <person name="Sutthacheep M."/>
            <person name="Yeemin T."/>
            <person name="Harunari E."/>
            <person name="Igarashi Y."/>
            <person name="Sripreechasak P."/>
            <person name="Kanchanasin P."/>
            <person name="Tanasupawat S."/>
            <person name="Phongsopitanun W."/>
        </authorList>
    </citation>
    <scope>NUCLEOTIDE SEQUENCE</scope>
    <source>
        <strain evidence="5">JCM 31032</strain>
    </source>
</reference>
<dbReference type="NCBIfam" id="NF005559">
    <property type="entry name" value="PRK07231.1"/>
    <property type="match status" value="1"/>
</dbReference>
<dbReference type="InterPro" id="IPR036291">
    <property type="entry name" value="NAD(P)-bd_dom_sf"/>
</dbReference>
<dbReference type="PRINTS" id="PR00080">
    <property type="entry name" value="SDRFAMILY"/>
</dbReference>
<dbReference type="AlphaFoldDB" id="A0A9X1NIV6"/>
<dbReference type="PANTHER" id="PTHR24321:SF8">
    <property type="entry name" value="ESTRADIOL 17-BETA-DEHYDROGENASE 8-RELATED"/>
    <property type="match status" value="1"/>
</dbReference>
<proteinExistence type="inferred from homology"/>
<comment type="caution">
    <text evidence="5">The sequence shown here is derived from an EMBL/GenBank/DDBJ whole genome shotgun (WGS) entry which is preliminary data.</text>
</comment>
<evidence type="ECO:0000256" key="2">
    <source>
        <dbReference type="ARBA" id="ARBA00023002"/>
    </source>
</evidence>
<sequence>MTDEQFKAKTVLVTGAARGIGRAAVVEFARRGAQVVAADLDGDALAVLGREHPDAKTVVADVAQEADVQAMVAAAVDRFGSLDVLIANAGIIPMAPLLETSTADWEQVMAIDGRGMFLSCRYAAEQMVPAGSGAIVCVSSISGMAGQSGQSAYGAAKFVATGLVKHLAVELAPAGIRVNGVAPGTIRTDRVVALETEPGGPEYLADIVRKHPLGRLGEPSEVAAAMAFLASDESSFVTGAVLAVDGGYLAQ</sequence>
<evidence type="ECO:0000256" key="1">
    <source>
        <dbReference type="ARBA" id="ARBA00006484"/>
    </source>
</evidence>
<dbReference type="PANTHER" id="PTHR24321">
    <property type="entry name" value="DEHYDROGENASES, SHORT CHAIN"/>
    <property type="match status" value="1"/>
</dbReference>
<dbReference type="InterPro" id="IPR002347">
    <property type="entry name" value="SDR_fam"/>
</dbReference>
<organism evidence="5 6">
    <name type="scientific">Kineosporia babensis</name>
    <dbReference type="NCBI Taxonomy" id="499548"/>
    <lineage>
        <taxon>Bacteria</taxon>
        <taxon>Bacillati</taxon>
        <taxon>Actinomycetota</taxon>
        <taxon>Actinomycetes</taxon>
        <taxon>Kineosporiales</taxon>
        <taxon>Kineosporiaceae</taxon>
        <taxon>Kineosporia</taxon>
    </lineage>
</organism>
<accession>A0A9X1NIV6</accession>
<dbReference type="SMART" id="SM00822">
    <property type="entry name" value="PKS_KR"/>
    <property type="match status" value="1"/>
</dbReference>
<keyword evidence="3" id="KW-0520">NAD</keyword>
<dbReference type="SUPFAM" id="SSF51735">
    <property type="entry name" value="NAD(P)-binding Rossmann-fold domains"/>
    <property type="match status" value="1"/>
</dbReference>
<evidence type="ECO:0000313" key="6">
    <source>
        <dbReference type="Proteomes" id="UP001138997"/>
    </source>
</evidence>
<dbReference type="Proteomes" id="UP001138997">
    <property type="component" value="Unassembled WGS sequence"/>
</dbReference>
<dbReference type="GO" id="GO:0016491">
    <property type="term" value="F:oxidoreductase activity"/>
    <property type="evidence" value="ECO:0007669"/>
    <property type="project" value="UniProtKB-KW"/>
</dbReference>
<protein>
    <submittedName>
        <fullName evidence="5">SDR family oxidoreductase</fullName>
    </submittedName>
</protein>
<evidence type="ECO:0000256" key="3">
    <source>
        <dbReference type="ARBA" id="ARBA00023027"/>
    </source>
</evidence>
<dbReference type="Gene3D" id="3.40.50.720">
    <property type="entry name" value="NAD(P)-binding Rossmann-like Domain"/>
    <property type="match status" value="1"/>
</dbReference>
<dbReference type="EMBL" id="JAJOMB010000014">
    <property type="protein sequence ID" value="MCD5314031.1"/>
    <property type="molecule type" value="Genomic_DNA"/>
</dbReference>